<dbReference type="GO" id="GO:0003677">
    <property type="term" value="F:DNA binding"/>
    <property type="evidence" value="ECO:0007669"/>
    <property type="project" value="UniProtKB-KW"/>
</dbReference>
<dbReference type="PROSITE" id="PS50043">
    <property type="entry name" value="HTH_LUXR_2"/>
    <property type="match status" value="1"/>
</dbReference>
<dbReference type="Pfam" id="PF08281">
    <property type="entry name" value="Sigma70_r4_2"/>
    <property type="match status" value="1"/>
</dbReference>
<name>A0A7W6C8X4_9SPHN</name>
<feature type="domain" description="HTH luxR-type" evidence="2">
    <location>
        <begin position="1"/>
        <end position="64"/>
    </location>
</feature>
<dbReference type="SMART" id="SM00421">
    <property type="entry name" value="HTH_LUXR"/>
    <property type="match status" value="1"/>
</dbReference>
<dbReference type="InterPro" id="IPR036388">
    <property type="entry name" value="WH-like_DNA-bd_sf"/>
</dbReference>
<proteinExistence type="predicted"/>
<keyword evidence="1" id="KW-0812">Transmembrane</keyword>
<dbReference type="InterPro" id="IPR016032">
    <property type="entry name" value="Sig_transdc_resp-reg_C-effctor"/>
</dbReference>
<gene>
    <name evidence="3" type="ORF">GGR39_003422</name>
</gene>
<keyword evidence="1" id="KW-1133">Transmembrane helix</keyword>
<dbReference type="Gene3D" id="1.10.10.10">
    <property type="entry name" value="Winged helix-like DNA-binding domain superfamily/Winged helix DNA-binding domain"/>
    <property type="match status" value="1"/>
</dbReference>
<dbReference type="AlphaFoldDB" id="A0A7W6C8X4"/>
<organism evidence="3 4">
    <name type="scientific">Novosphingobium fluoreni</name>
    <dbReference type="NCBI Taxonomy" id="1391222"/>
    <lineage>
        <taxon>Bacteria</taxon>
        <taxon>Pseudomonadati</taxon>
        <taxon>Pseudomonadota</taxon>
        <taxon>Alphaproteobacteria</taxon>
        <taxon>Sphingomonadales</taxon>
        <taxon>Sphingomonadaceae</taxon>
        <taxon>Novosphingobium</taxon>
    </lineage>
</organism>
<keyword evidence="3" id="KW-0238">DNA-binding</keyword>
<evidence type="ECO:0000256" key="1">
    <source>
        <dbReference type="SAM" id="Phobius"/>
    </source>
</evidence>
<dbReference type="InterPro" id="IPR000792">
    <property type="entry name" value="Tscrpt_reg_LuxR_C"/>
</dbReference>
<evidence type="ECO:0000313" key="3">
    <source>
        <dbReference type="EMBL" id="MBB3941741.1"/>
    </source>
</evidence>
<dbReference type="EMBL" id="JACIDY010000017">
    <property type="protein sequence ID" value="MBB3941741.1"/>
    <property type="molecule type" value="Genomic_DNA"/>
</dbReference>
<dbReference type="SUPFAM" id="SSF46894">
    <property type="entry name" value="C-terminal effector domain of the bipartite response regulators"/>
    <property type="match status" value="1"/>
</dbReference>
<reference evidence="3 4" key="1">
    <citation type="submission" date="2020-08" db="EMBL/GenBank/DDBJ databases">
        <title>Genomic Encyclopedia of Type Strains, Phase IV (KMG-IV): sequencing the most valuable type-strain genomes for metagenomic binning, comparative biology and taxonomic classification.</title>
        <authorList>
            <person name="Goeker M."/>
        </authorList>
    </citation>
    <scope>NUCLEOTIDE SEQUENCE [LARGE SCALE GENOMIC DNA]</scope>
    <source>
        <strain evidence="3 4">DSM 27568</strain>
    </source>
</reference>
<dbReference type="Proteomes" id="UP000561459">
    <property type="component" value="Unassembled WGS sequence"/>
</dbReference>
<comment type="caution">
    <text evidence="3">The sequence shown here is derived from an EMBL/GenBank/DDBJ whole genome shotgun (WGS) entry which is preliminary data.</text>
</comment>
<dbReference type="GO" id="GO:0006352">
    <property type="term" value="P:DNA-templated transcription initiation"/>
    <property type="evidence" value="ECO:0007669"/>
    <property type="project" value="InterPro"/>
</dbReference>
<keyword evidence="4" id="KW-1185">Reference proteome</keyword>
<evidence type="ECO:0000313" key="4">
    <source>
        <dbReference type="Proteomes" id="UP000561459"/>
    </source>
</evidence>
<sequence length="151" mass="16549">MILERLSPRQRDCLRLVFERRTSKEIAATLGIGIGTVDSYIAEAVALLGAQNRRRAAEMLFGDLQPAPPELLEPQKTGVASVDTCPSLPGTAQQPRNWLGVLPFRISGVEPNDLKPSRRLFWILQIAFGLAISFGMFVTGLAVISRLLGYS</sequence>
<accession>A0A7W6C8X4</accession>
<feature type="transmembrane region" description="Helical" evidence="1">
    <location>
        <begin position="120"/>
        <end position="144"/>
    </location>
</feature>
<protein>
    <submittedName>
        <fullName evidence="3">DNA-binding CsgD family transcriptional regulator</fullName>
    </submittedName>
</protein>
<keyword evidence="1" id="KW-0472">Membrane</keyword>
<dbReference type="CDD" id="cd06170">
    <property type="entry name" value="LuxR_C_like"/>
    <property type="match status" value="1"/>
</dbReference>
<dbReference type="RefSeq" id="WP_183618928.1">
    <property type="nucleotide sequence ID" value="NZ_JACIDY010000017.1"/>
</dbReference>
<dbReference type="InterPro" id="IPR013249">
    <property type="entry name" value="RNA_pol_sigma70_r4_t2"/>
</dbReference>
<evidence type="ECO:0000259" key="2">
    <source>
        <dbReference type="PROSITE" id="PS50043"/>
    </source>
</evidence>
<dbReference type="GO" id="GO:0016987">
    <property type="term" value="F:sigma factor activity"/>
    <property type="evidence" value="ECO:0007669"/>
    <property type="project" value="InterPro"/>
</dbReference>